<organism evidence="1 2">
    <name type="scientific">Micavibrio aeruginosavorus</name>
    <dbReference type="NCBI Taxonomy" id="349221"/>
    <lineage>
        <taxon>Bacteria</taxon>
        <taxon>Pseudomonadati</taxon>
        <taxon>Bdellovibrionota</taxon>
        <taxon>Bdellovibrionia</taxon>
        <taxon>Bdellovibrionales</taxon>
        <taxon>Pseudobdellovibrionaceae</taxon>
        <taxon>Micavibrio</taxon>
    </lineage>
</organism>
<evidence type="ECO:0000313" key="2">
    <source>
        <dbReference type="Proteomes" id="UP000595362"/>
    </source>
</evidence>
<dbReference type="EMBL" id="CP066681">
    <property type="protein sequence ID" value="QQG35650.1"/>
    <property type="molecule type" value="Genomic_DNA"/>
</dbReference>
<name>A0A7T5UGS6_9BACT</name>
<evidence type="ECO:0000313" key="1">
    <source>
        <dbReference type="EMBL" id="QQG35650.1"/>
    </source>
</evidence>
<dbReference type="AlphaFoldDB" id="A0A7T5UGS6"/>
<proteinExistence type="predicted"/>
<gene>
    <name evidence="1" type="ORF">HYS17_09005</name>
</gene>
<reference evidence="1 2" key="1">
    <citation type="submission" date="2020-07" db="EMBL/GenBank/DDBJ databases">
        <title>Huge and variable diversity of episymbiotic CPR bacteria and DPANN archaea in groundwater ecosystems.</title>
        <authorList>
            <person name="He C.Y."/>
            <person name="Keren R."/>
            <person name="Whittaker M."/>
            <person name="Farag I.F."/>
            <person name="Doudna J."/>
            <person name="Cate J.H.D."/>
            <person name="Banfield J.F."/>
        </authorList>
    </citation>
    <scope>NUCLEOTIDE SEQUENCE [LARGE SCALE GENOMIC DNA]</scope>
    <source>
        <strain evidence="1">NC_groundwater_70_Ag_B-0.1um_54_66</strain>
    </source>
</reference>
<dbReference type="Proteomes" id="UP000595362">
    <property type="component" value="Chromosome"/>
</dbReference>
<protein>
    <submittedName>
        <fullName evidence="1">Uncharacterized protein</fullName>
    </submittedName>
</protein>
<sequence>MRGLNHPGVEMVEHLRDTGADHEAIKALLSRNHKNLNKKLSKLQPEDRTPGHIFELHTLEIALAYNEVHDLGCSHQLRKLDLAHRGCSDKGEPLASTFHKRARQTALTSQECGLVATGVKTHFH</sequence>
<accession>A0A7T5UGS6</accession>